<organism evidence="2 3">
    <name type="scientific">Chironomus riparius</name>
    <dbReference type="NCBI Taxonomy" id="315576"/>
    <lineage>
        <taxon>Eukaryota</taxon>
        <taxon>Metazoa</taxon>
        <taxon>Ecdysozoa</taxon>
        <taxon>Arthropoda</taxon>
        <taxon>Hexapoda</taxon>
        <taxon>Insecta</taxon>
        <taxon>Pterygota</taxon>
        <taxon>Neoptera</taxon>
        <taxon>Endopterygota</taxon>
        <taxon>Diptera</taxon>
        <taxon>Nematocera</taxon>
        <taxon>Chironomoidea</taxon>
        <taxon>Chironomidae</taxon>
        <taxon>Chironominae</taxon>
        <taxon>Chironomus</taxon>
    </lineage>
</organism>
<gene>
    <name evidence="2" type="ORF">CHIRRI_LOCUS14179</name>
</gene>
<sequence>MGIQGQEVHTDNIFQCDFCILCVKTSRALKTHKRDHECGTFKKAVEAKLKIHIKTVHERPTEVVSVTCVAKSLNGHLESYRQSHEEKEKNFKCGKYPWTFYISSAPFLCGNRF</sequence>
<proteinExistence type="predicted"/>
<dbReference type="AlphaFoldDB" id="A0A9N9S6D8"/>
<dbReference type="InterPro" id="IPR013087">
    <property type="entry name" value="Znf_C2H2_type"/>
</dbReference>
<reference evidence="2" key="2">
    <citation type="submission" date="2022-10" db="EMBL/GenBank/DDBJ databases">
        <authorList>
            <consortium name="ENA_rothamsted_submissions"/>
            <consortium name="culmorum"/>
            <person name="King R."/>
        </authorList>
    </citation>
    <scope>NUCLEOTIDE SEQUENCE</scope>
</reference>
<feature type="domain" description="C2H2-type" evidence="1">
    <location>
        <begin position="16"/>
        <end position="36"/>
    </location>
</feature>
<dbReference type="OrthoDB" id="7742407at2759"/>
<dbReference type="PROSITE" id="PS00028">
    <property type="entry name" value="ZINC_FINGER_C2H2_1"/>
    <property type="match status" value="1"/>
</dbReference>
<name>A0A9N9S6D8_9DIPT</name>
<reference evidence="2" key="1">
    <citation type="submission" date="2022-01" db="EMBL/GenBank/DDBJ databases">
        <authorList>
            <person name="King R."/>
        </authorList>
    </citation>
    <scope>NUCLEOTIDE SEQUENCE</scope>
</reference>
<evidence type="ECO:0000259" key="1">
    <source>
        <dbReference type="PROSITE" id="PS00028"/>
    </source>
</evidence>
<evidence type="ECO:0000313" key="2">
    <source>
        <dbReference type="EMBL" id="CAG9811370.1"/>
    </source>
</evidence>
<accession>A0A9N9S6D8</accession>
<dbReference type="Proteomes" id="UP001153620">
    <property type="component" value="Chromosome 4"/>
</dbReference>
<dbReference type="EMBL" id="OU895880">
    <property type="protein sequence ID" value="CAG9811370.1"/>
    <property type="molecule type" value="Genomic_DNA"/>
</dbReference>
<keyword evidence="3" id="KW-1185">Reference proteome</keyword>
<protein>
    <recommendedName>
        <fullName evidence="1">C2H2-type domain-containing protein</fullName>
    </recommendedName>
</protein>
<evidence type="ECO:0000313" key="3">
    <source>
        <dbReference type="Proteomes" id="UP001153620"/>
    </source>
</evidence>